<protein>
    <submittedName>
        <fullName evidence="1">Uncharacterized protein</fullName>
    </submittedName>
</protein>
<reference evidence="1" key="1">
    <citation type="submission" date="2022-11" db="EMBL/GenBank/DDBJ databases">
        <title>Centuries of genome instability and evolution in soft-shell clam transmissible cancer (bioRxiv).</title>
        <authorList>
            <person name="Hart S.F.M."/>
            <person name="Yonemitsu M.A."/>
            <person name="Giersch R.M."/>
            <person name="Beal B.F."/>
            <person name="Arriagada G."/>
            <person name="Davis B.W."/>
            <person name="Ostrander E.A."/>
            <person name="Goff S.P."/>
            <person name="Metzger M.J."/>
        </authorList>
    </citation>
    <scope>NUCLEOTIDE SEQUENCE</scope>
    <source>
        <strain evidence="1">MELC-2E11</strain>
        <tissue evidence="1">Siphon/mantle</tissue>
    </source>
</reference>
<keyword evidence="2" id="KW-1185">Reference proteome</keyword>
<evidence type="ECO:0000313" key="1">
    <source>
        <dbReference type="EMBL" id="WAQ98581.1"/>
    </source>
</evidence>
<dbReference type="Gene3D" id="2.170.300.10">
    <property type="entry name" value="Tie2 ligand-binding domain superfamily"/>
    <property type="match status" value="1"/>
</dbReference>
<proteinExistence type="predicted"/>
<dbReference type="PANTHER" id="PTHR26391">
    <property type="entry name" value="INACTIVE TYROSINE-PROTEIN KINASE 7"/>
    <property type="match status" value="1"/>
</dbReference>
<dbReference type="EMBL" id="CP111014">
    <property type="protein sequence ID" value="WAQ98581.1"/>
    <property type="molecule type" value="Genomic_DNA"/>
</dbReference>
<organism evidence="1 2">
    <name type="scientific">Mya arenaria</name>
    <name type="common">Soft-shell clam</name>
    <dbReference type="NCBI Taxonomy" id="6604"/>
    <lineage>
        <taxon>Eukaryota</taxon>
        <taxon>Metazoa</taxon>
        <taxon>Spiralia</taxon>
        <taxon>Lophotrochozoa</taxon>
        <taxon>Mollusca</taxon>
        <taxon>Bivalvia</taxon>
        <taxon>Autobranchia</taxon>
        <taxon>Heteroconchia</taxon>
        <taxon>Euheterodonta</taxon>
        <taxon>Imparidentia</taxon>
        <taxon>Neoheterodontei</taxon>
        <taxon>Myida</taxon>
        <taxon>Myoidea</taxon>
        <taxon>Myidae</taxon>
        <taxon>Mya</taxon>
    </lineage>
</organism>
<evidence type="ECO:0000313" key="2">
    <source>
        <dbReference type="Proteomes" id="UP001164746"/>
    </source>
</evidence>
<feature type="non-terminal residue" evidence="1">
    <location>
        <position position="121"/>
    </location>
</feature>
<dbReference type="Proteomes" id="UP001164746">
    <property type="component" value="Chromosome 3"/>
</dbReference>
<sequence length="121" mass="13094">VGVGQSCNLTVYANNISITEEANLKDWTNIGDIMQSDNVNGVVLDLQSPRILRYVAFTTKYGTTMAICEVKLYAKDCPLGYFGDKCLNQCHCKDGRPCNGVTGNCSTPGCSEGWKGEACII</sequence>
<feature type="non-terminal residue" evidence="1">
    <location>
        <position position="1"/>
    </location>
</feature>
<accession>A0ABY7DLL2</accession>
<dbReference type="PANTHER" id="PTHR26391:SF18">
    <property type="entry name" value="PROTEIN KINASE RECEPTOR TIE-1, PUTATIVE-RELATED"/>
    <property type="match status" value="1"/>
</dbReference>
<name>A0ABY7DLL2_MYAAR</name>
<gene>
    <name evidence="1" type="ORF">MAR_022954</name>
</gene>